<dbReference type="Ensembl" id="ENSJJAT00000023513.1">
    <property type="protein sequence ID" value="ENSJJAP00000016996.1"/>
    <property type="gene ID" value="ENSJJAG00000018689.1"/>
</dbReference>
<dbReference type="AlphaFoldDB" id="A0A8C5L2H9"/>
<name>A0A8C5L2H9_JACJA</name>
<accession>A0A8C5L2H9</accession>
<dbReference type="InterPro" id="IPR054323">
    <property type="entry name" value="SPMIP1_C"/>
</dbReference>
<dbReference type="Proteomes" id="UP000694385">
    <property type="component" value="Unassembled WGS sequence"/>
</dbReference>
<keyword evidence="3" id="KW-1185">Reference proteome</keyword>
<reference evidence="2" key="1">
    <citation type="submission" date="2025-08" db="UniProtKB">
        <authorList>
            <consortium name="Ensembl"/>
        </authorList>
    </citation>
    <scope>IDENTIFICATION</scope>
</reference>
<evidence type="ECO:0000313" key="2">
    <source>
        <dbReference type="Ensembl" id="ENSJJAP00000016996.1"/>
    </source>
</evidence>
<reference evidence="2" key="2">
    <citation type="submission" date="2025-09" db="UniProtKB">
        <authorList>
            <consortium name="Ensembl"/>
        </authorList>
    </citation>
    <scope>IDENTIFICATION</scope>
</reference>
<sequence length="194" mass="22428">MRDLFGTNQNQAYWAERLQKEAVARATWNLRYGHKYLKEGRAREQHPRAPGRTALSVDPVSATGFSVSTGVQISQLETQGNQGDRACQAKDVAIQNKPEALDMRKPPRDTLKLLYQGISHDGQGRAQYLQERHQQSPREKFPYPILSSWEYGWHLGDIMKNYRTPAYARVQPISKVFYTKNSIFHIPRRKDQLM</sequence>
<organism evidence="2 3">
    <name type="scientific">Jaculus jaculus</name>
    <name type="common">Lesser Egyptian jerboa</name>
    <dbReference type="NCBI Taxonomy" id="51337"/>
    <lineage>
        <taxon>Eukaryota</taxon>
        <taxon>Metazoa</taxon>
        <taxon>Chordata</taxon>
        <taxon>Craniata</taxon>
        <taxon>Vertebrata</taxon>
        <taxon>Euteleostomi</taxon>
        <taxon>Mammalia</taxon>
        <taxon>Eutheria</taxon>
        <taxon>Euarchontoglires</taxon>
        <taxon>Glires</taxon>
        <taxon>Rodentia</taxon>
        <taxon>Myomorpha</taxon>
        <taxon>Dipodoidea</taxon>
        <taxon>Dipodidae</taxon>
        <taxon>Dipodinae</taxon>
        <taxon>Jaculus</taxon>
    </lineage>
</organism>
<dbReference type="PANTHER" id="PTHR35826:SF5">
    <property type="entry name" value="GENE 45521-RELATED"/>
    <property type="match status" value="1"/>
</dbReference>
<feature type="domain" description="Sperm microtubule inner protein 1 C-terminal" evidence="1">
    <location>
        <begin position="90"/>
        <end position="187"/>
    </location>
</feature>
<dbReference type="GeneTree" id="ENSGT00390000003224"/>
<evidence type="ECO:0000259" key="1">
    <source>
        <dbReference type="Pfam" id="PF22589"/>
    </source>
</evidence>
<dbReference type="PANTHER" id="PTHR35826">
    <property type="entry name" value="PROTEIN ATP6V1FNB-LIKE"/>
    <property type="match status" value="1"/>
</dbReference>
<proteinExistence type="predicted"/>
<evidence type="ECO:0000313" key="3">
    <source>
        <dbReference type="Proteomes" id="UP000694385"/>
    </source>
</evidence>
<protein>
    <submittedName>
        <fullName evidence="2">Predicted gene 45521</fullName>
    </submittedName>
</protein>
<dbReference type="Pfam" id="PF22589">
    <property type="entry name" value="SPMIP1"/>
    <property type="match status" value="1"/>
</dbReference>
<dbReference type="OMA" id="QYLKERM"/>